<evidence type="ECO:0000256" key="10">
    <source>
        <dbReference type="ARBA" id="ARBA00048988"/>
    </source>
</evidence>
<proteinExistence type="inferred from homology"/>
<dbReference type="InterPro" id="IPR027417">
    <property type="entry name" value="P-loop_NTPase"/>
</dbReference>
<gene>
    <name evidence="15" type="ORF">BT63DRAFT_353909</name>
</gene>
<accession>A0A6A6U5R9</accession>
<protein>
    <recommendedName>
        <fullName evidence="9">DNA 3'-5' helicase</fullName>
        <ecNumber evidence="9">5.6.2.4</ecNumber>
    </recommendedName>
</protein>
<dbReference type="GO" id="GO:0005524">
    <property type="term" value="F:ATP binding"/>
    <property type="evidence" value="ECO:0007669"/>
    <property type="project" value="UniProtKB-UniRule"/>
</dbReference>
<dbReference type="PANTHER" id="PTHR11070:SF2">
    <property type="entry name" value="ATP-DEPENDENT DNA HELICASE SRS2"/>
    <property type="match status" value="1"/>
</dbReference>
<dbReference type="PROSITE" id="PS51198">
    <property type="entry name" value="UVRD_HELICASE_ATP_BIND"/>
    <property type="match status" value="1"/>
</dbReference>
<dbReference type="GO" id="GO:0000725">
    <property type="term" value="P:recombinational repair"/>
    <property type="evidence" value="ECO:0007669"/>
    <property type="project" value="TreeGrafter"/>
</dbReference>
<dbReference type="GO" id="GO:0016787">
    <property type="term" value="F:hydrolase activity"/>
    <property type="evidence" value="ECO:0007669"/>
    <property type="project" value="UniProtKB-UniRule"/>
</dbReference>
<evidence type="ECO:0000256" key="1">
    <source>
        <dbReference type="ARBA" id="ARBA00009922"/>
    </source>
</evidence>
<feature type="region of interest" description="Disordered" evidence="12">
    <location>
        <begin position="137"/>
        <end position="158"/>
    </location>
</feature>
<feature type="domain" description="UvrD-like helicase ATP-binding" evidence="13">
    <location>
        <begin position="6"/>
        <end position="286"/>
    </location>
</feature>
<keyword evidence="5 11" id="KW-0067">ATP-binding</keyword>
<dbReference type="AlphaFoldDB" id="A0A6A6U5R9"/>
<dbReference type="InterPro" id="IPR013986">
    <property type="entry name" value="DExx_box_DNA_helicase_dom_sf"/>
</dbReference>
<evidence type="ECO:0000256" key="5">
    <source>
        <dbReference type="ARBA" id="ARBA00022840"/>
    </source>
</evidence>
<evidence type="ECO:0000256" key="7">
    <source>
        <dbReference type="ARBA" id="ARBA00023235"/>
    </source>
</evidence>
<feature type="domain" description="UvrD-like helicase C-terminal" evidence="14">
    <location>
        <begin position="287"/>
        <end position="599"/>
    </location>
</feature>
<evidence type="ECO:0000256" key="8">
    <source>
        <dbReference type="ARBA" id="ARBA00034617"/>
    </source>
</evidence>
<reference evidence="15" key="1">
    <citation type="journal article" date="2020" name="Stud. Mycol.">
        <title>101 Dothideomycetes genomes: a test case for predicting lifestyles and emergence of pathogens.</title>
        <authorList>
            <person name="Haridas S."/>
            <person name="Albert R."/>
            <person name="Binder M."/>
            <person name="Bloem J."/>
            <person name="Labutti K."/>
            <person name="Salamov A."/>
            <person name="Andreopoulos B."/>
            <person name="Baker S."/>
            <person name="Barry K."/>
            <person name="Bills G."/>
            <person name="Bluhm B."/>
            <person name="Cannon C."/>
            <person name="Castanera R."/>
            <person name="Culley D."/>
            <person name="Daum C."/>
            <person name="Ezra D."/>
            <person name="Gonzalez J."/>
            <person name="Henrissat B."/>
            <person name="Kuo A."/>
            <person name="Liang C."/>
            <person name="Lipzen A."/>
            <person name="Lutzoni F."/>
            <person name="Magnuson J."/>
            <person name="Mondo S."/>
            <person name="Nolan M."/>
            <person name="Ohm R."/>
            <person name="Pangilinan J."/>
            <person name="Park H.-J."/>
            <person name="Ramirez L."/>
            <person name="Alfaro M."/>
            <person name="Sun H."/>
            <person name="Tritt A."/>
            <person name="Yoshinaga Y."/>
            <person name="Zwiers L.-H."/>
            <person name="Turgeon B."/>
            <person name="Goodwin S."/>
            <person name="Spatafora J."/>
            <person name="Crous P."/>
            <person name="Grigoriev I."/>
        </authorList>
    </citation>
    <scope>NUCLEOTIDE SEQUENCE</scope>
    <source>
        <strain evidence="15">CBS 115976</strain>
    </source>
</reference>
<dbReference type="EMBL" id="MU004238">
    <property type="protein sequence ID" value="KAF2666633.1"/>
    <property type="molecule type" value="Genomic_DNA"/>
</dbReference>
<evidence type="ECO:0000259" key="13">
    <source>
        <dbReference type="PROSITE" id="PS51198"/>
    </source>
</evidence>
<dbReference type="GO" id="GO:0003677">
    <property type="term" value="F:DNA binding"/>
    <property type="evidence" value="ECO:0007669"/>
    <property type="project" value="UniProtKB-KW"/>
</dbReference>
<evidence type="ECO:0000256" key="9">
    <source>
        <dbReference type="ARBA" id="ARBA00034808"/>
    </source>
</evidence>
<dbReference type="CDD" id="cd17932">
    <property type="entry name" value="DEXQc_UvrD"/>
    <property type="match status" value="1"/>
</dbReference>
<dbReference type="Gene3D" id="3.40.50.300">
    <property type="entry name" value="P-loop containing nucleotide triphosphate hydrolases"/>
    <property type="match status" value="2"/>
</dbReference>
<organism evidence="15 16">
    <name type="scientific">Microthyrium microscopicum</name>
    <dbReference type="NCBI Taxonomy" id="703497"/>
    <lineage>
        <taxon>Eukaryota</taxon>
        <taxon>Fungi</taxon>
        <taxon>Dikarya</taxon>
        <taxon>Ascomycota</taxon>
        <taxon>Pezizomycotina</taxon>
        <taxon>Dothideomycetes</taxon>
        <taxon>Dothideomycetes incertae sedis</taxon>
        <taxon>Microthyriales</taxon>
        <taxon>Microthyriaceae</taxon>
        <taxon>Microthyrium</taxon>
    </lineage>
</organism>
<name>A0A6A6U5R9_9PEZI</name>
<dbReference type="GO" id="GO:0005634">
    <property type="term" value="C:nucleus"/>
    <property type="evidence" value="ECO:0007669"/>
    <property type="project" value="TreeGrafter"/>
</dbReference>
<keyword evidence="6" id="KW-0238">DNA-binding</keyword>
<dbReference type="PROSITE" id="PS51217">
    <property type="entry name" value="UVRD_HELICASE_CTER"/>
    <property type="match status" value="1"/>
</dbReference>
<keyword evidence="3 11" id="KW-0378">Hydrolase</keyword>
<feature type="binding site" evidence="11">
    <location>
        <begin position="27"/>
        <end position="34"/>
    </location>
    <ligand>
        <name>ATP</name>
        <dbReference type="ChEBI" id="CHEBI:30616"/>
    </ligand>
</feature>
<evidence type="ECO:0000256" key="4">
    <source>
        <dbReference type="ARBA" id="ARBA00022806"/>
    </source>
</evidence>
<keyword evidence="4 11" id="KW-0347">Helicase</keyword>
<keyword evidence="7" id="KW-0413">Isomerase</keyword>
<dbReference type="SUPFAM" id="SSF52540">
    <property type="entry name" value="P-loop containing nucleoside triphosphate hydrolases"/>
    <property type="match status" value="1"/>
</dbReference>
<comment type="similarity">
    <text evidence="1">Belongs to the helicase family. UvrD subfamily.</text>
</comment>
<dbReference type="Gene3D" id="1.10.486.10">
    <property type="entry name" value="PCRA, domain 4"/>
    <property type="match status" value="1"/>
</dbReference>
<evidence type="ECO:0000256" key="11">
    <source>
        <dbReference type="PROSITE-ProRule" id="PRU00560"/>
    </source>
</evidence>
<keyword evidence="16" id="KW-1185">Reference proteome</keyword>
<evidence type="ECO:0000313" key="16">
    <source>
        <dbReference type="Proteomes" id="UP000799302"/>
    </source>
</evidence>
<dbReference type="Pfam" id="PF13361">
    <property type="entry name" value="UvrD_C"/>
    <property type="match status" value="1"/>
</dbReference>
<keyword evidence="2 11" id="KW-0547">Nucleotide-binding</keyword>
<dbReference type="OrthoDB" id="1470711at2759"/>
<dbReference type="Pfam" id="PF00580">
    <property type="entry name" value="UvrD-helicase"/>
    <property type="match status" value="1"/>
</dbReference>
<feature type="non-terminal residue" evidence="15">
    <location>
        <position position="698"/>
    </location>
</feature>
<evidence type="ECO:0000256" key="6">
    <source>
        <dbReference type="ARBA" id="ARBA00023125"/>
    </source>
</evidence>
<dbReference type="Proteomes" id="UP000799302">
    <property type="component" value="Unassembled WGS sequence"/>
</dbReference>
<sequence>MDMILEGLNEQQKDAVTSTSPVLQVLAPPGSGKTKTLTARVAYQIQHNGLKPWNIIVCTFTIKAAKEMKERIRGFIGQELQSKLVLGTFHSISRRYLSFYGQHIGIPKDFGIADTSDSNAIIKRLIKRHSFNIEPGKARSRISRRKATTDNERQSKGPMSVEVQEFEELFTRYEDTLKLSNLLDYDDLLLRCLELLTKHPDCASNIEAVLVDEFQDTNTVQYELMKSFACGGTGRGVKKPASITIVGDPDQSIYSFRSAEIENLNKMTRQYKDHSTIMLKENYRSAGNILKYSMQVIEQDTSRPSKTMQSTHHSGTLPVLRELDSSKQEAAWLVREIKRVKELSAGMLSHQDFAVLLRSASLSREIEAQLGASGVPYRMVGGFKFFDRKEVKIILDYMRVIAQPDHTDAVLRTVNEPPRKVGDATVKALVEESERRGWTLWNLITKVAKDEHKPTAKISNQAWTGLKTFYNIIFRGQQHLETMGPEEGALIPLIEFIIRNIQFDAYLRKESKDDETYQNRLENVEQLKVQAESISAEPVESDEEKLYEIDGVQQEVISGPRATLSKFLINVALATDAQLSADGQTNDVVTISTIHAAKGLEWPVVFIPSVYHGSIPHSRSDNDDEERRLLYVGMTRAQVFLYLSWPTKLAENRDEQNCVLSSFLKTDGLHKKFAHLGPSLDTDDVWKQTAVILRRECP</sequence>
<dbReference type="InterPro" id="IPR000212">
    <property type="entry name" value="DNA_helicase_UvrD/REP"/>
</dbReference>
<evidence type="ECO:0000256" key="2">
    <source>
        <dbReference type="ARBA" id="ARBA00022741"/>
    </source>
</evidence>
<dbReference type="EC" id="5.6.2.4" evidence="9"/>
<comment type="catalytic activity">
    <reaction evidence="8">
        <text>Couples ATP hydrolysis with the unwinding of duplex DNA by translocating in the 3'-5' direction.</text>
        <dbReference type="EC" id="5.6.2.4"/>
    </reaction>
</comment>
<evidence type="ECO:0000313" key="15">
    <source>
        <dbReference type="EMBL" id="KAF2666633.1"/>
    </source>
</evidence>
<dbReference type="GO" id="GO:0043138">
    <property type="term" value="F:3'-5' DNA helicase activity"/>
    <property type="evidence" value="ECO:0007669"/>
    <property type="project" value="UniProtKB-EC"/>
</dbReference>
<dbReference type="InterPro" id="IPR014016">
    <property type="entry name" value="UvrD-like_ATP-bd"/>
</dbReference>
<evidence type="ECO:0000259" key="14">
    <source>
        <dbReference type="PROSITE" id="PS51217"/>
    </source>
</evidence>
<dbReference type="PANTHER" id="PTHR11070">
    <property type="entry name" value="UVRD / RECB / PCRA DNA HELICASE FAMILY MEMBER"/>
    <property type="match status" value="1"/>
</dbReference>
<evidence type="ECO:0000256" key="3">
    <source>
        <dbReference type="ARBA" id="ARBA00022801"/>
    </source>
</evidence>
<comment type="catalytic activity">
    <reaction evidence="10">
        <text>ATP + H2O = ADP + phosphate + H(+)</text>
        <dbReference type="Rhea" id="RHEA:13065"/>
        <dbReference type="ChEBI" id="CHEBI:15377"/>
        <dbReference type="ChEBI" id="CHEBI:15378"/>
        <dbReference type="ChEBI" id="CHEBI:30616"/>
        <dbReference type="ChEBI" id="CHEBI:43474"/>
        <dbReference type="ChEBI" id="CHEBI:456216"/>
        <dbReference type="EC" id="5.6.2.4"/>
    </reaction>
</comment>
<dbReference type="Gene3D" id="1.10.10.160">
    <property type="match status" value="1"/>
</dbReference>
<dbReference type="CDD" id="cd18807">
    <property type="entry name" value="SF1_C_UvrD"/>
    <property type="match status" value="1"/>
</dbReference>
<dbReference type="InterPro" id="IPR014017">
    <property type="entry name" value="DNA_helicase_UvrD-like_C"/>
</dbReference>
<evidence type="ECO:0000256" key="12">
    <source>
        <dbReference type="SAM" id="MobiDB-lite"/>
    </source>
</evidence>